<dbReference type="Gene3D" id="3.40.50.1820">
    <property type="entry name" value="alpha/beta hydrolase"/>
    <property type="match status" value="2"/>
</dbReference>
<dbReference type="GO" id="GO:0016787">
    <property type="term" value="F:hydrolase activity"/>
    <property type="evidence" value="ECO:0007669"/>
    <property type="project" value="InterPro"/>
</dbReference>
<evidence type="ECO:0000313" key="3">
    <source>
        <dbReference type="Proteomes" id="UP000813462"/>
    </source>
</evidence>
<comment type="caution">
    <text evidence="2">The sequence shown here is derived from an EMBL/GenBank/DDBJ whole genome shotgun (WGS) entry which is preliminary data.</text>
</comment>
<dbReference type="AlphaFoldDB" id="A0A978V4W9"/>
<dbReference type="PANTHER" id="PTHR17630">
    <property type="entry name" value="DIENELACTONE HYDROLASE"/>
    <property type="match status" value="1"/>
</dbReference>
<sequence>MLRAMLTDLVALTHHVTGSPDSKLAIALVSDFFGYEAPNLRYMGYYIMKIVFMRYLHGLPKISSMIKNMDSKRIIETTDSDKNSVFIQFKASVDAKSFIEALKSKGISSEGAADQASVGVVDNISCGYDAPNLRKLADKSAAAGFFVVVPDFLHGDPYVIKNPERRLEGFDVWFKDHGTDKGAVEAKSVIEALKSRGVSSVGAAGFCWGAKVVIELAKTDIIQAAVLLHPSFVTNEDINEVKVPISILGAEIDIMCPPEVVKQFEAVLAGKSGAEFLVKIFPKVEHGWTVRYDVGDEEAVKKAEEAHQDLLEWISKGKKSRMAGPHCCSNPPTLDPSYGVGSVEEFGGISSYVTGDPRSKLAVLLVSDAFGYEAPNLRKLADKAAAAGFFVVVPDFLHGDPYVHDNPNKPVQVWIKEHDTDKAFEEAKPVIEALKSKGVSAIGAAGFCWGAKVTIELAKSGFIQAAVLLHPSFVTLDDIKDVKVPISVLGAEIDPLSPPELLKQFEEILAAKSEVDFFVKIFPKVAHGWTMRYKIEDEEAVKKAEEAHQDMLEWFSKHVK</sequence>
<feature type="domain" description="Dienelactone hydrolase" evidence="1">
    <location>
        <begin position="125"/>
        <end position="314"/>
    </location>
</feature>
<dbReference type="Proteomes" id="UP000813462">
    <property type="component" value="Unassembled WGS sequence"/>
</dbReference>
<reference evidence="2" key="1">
    <citation type="journal article" date="2021" name="Front. Plant Sci.">
        <title>Chromosome-Scale Genome Assembly for Chinese Sour Jujube and Insights Into Its Genome Evolution and Domestication Signature.</title>
        <authorList>
            <person name="Shen L.-Y."/>
            <person name="Luo H."/>
            <person name="Wang X.-L."/>
            <person name="Wang X.-M."/>
            <person name="Qiu X.-J."/>
            <person name="Liu H."/>
            <person name="Zhou S.-S."/>
            <person name="Jia K.-H."/>
            <person name="Nie S."/>
            <person name="Bao Y.-T."/>
            <person name="Zhang R.-G."/>
            <person name="Yun Q.-Z."/>
            <person name="Chai Y.-H."/>
            <person name="Lu J.-Y."/>
            <person name="Li Y."/>
            <person name="Zhao S.-W."/>
            <person name="Mao J.-F."/>
            <person name="Jia S.-G."/>
            <person name="Mao Y.-M."/>
        </authorList>
    </citation>
    <scope>NUCLEOTIDE SEQUENCE</scope>
    <source>
        <strain evidence="2">AT0</strain>
        <tissue evidence="2">Leaf</tissue>
    </source>
</reference>
<dbReference type="PANTHER" id="PTHR17630:SF97">
    <property type="entry name" value="ENDO-1,31,4-BETA-D-GLUCANASE-LIKE"/>
    <property type="match status" value="1"/>
</dbReference>
<dbReference type="SUPFAM" id="SSF53474">
    <property type="entry name" value="alpha/beta-Hydrolases"/>
    <property type="match status" value="2"/>
</dbReference>
<accession>A0A978V4W9</accession>
<evidence type="ECO:0000259" key="1">
    <source>
        <dbReference type="Pfam" id="PF01738"/>
    </source>
</evidence>
<dbReference type="InterPro" id="IPR002925">
    <property type="entry name" value="Dienelactn_hydro"/>
</dbReference>
<evidence type="ECO:0000313" key="2">
    <source>
        <dbReference type="EMBL" id="KAH7522402.1"/>
    </source>
</evidence>
<name>A0A978V4W9_ZIZJJ</name>
<proteinExistence type="predicted"/>
<protein>
    <recommendedName>
        <fullName evidence="1">Dienelactone hydrolase domain-containing protein</fullName>
    </recommendedName>
</protein>
<dbReference type="Pfam" id="PF01738">
    <property type="entry name" value="DLH"/>
    <property type="match status" value="2"/>
</dbReference>
<feature type="domain" description="Dienelactone hydrolase" evidence="1">
    <location>
        <begin position="353"/>
        <end position="558"/>
    </location>
</feature>
<dbReference type="EMBL" id="JAEACU010000007">
    <property type="protein sequence ID" value="KAH7522402.1"/>
    <property type="molecule type" value="Genomic_DNA"/>
</dbReference>
<gene>
    <name evidence="2" type="ORF">FEM48_Zijuj07G0134500</name>
</gene>
<organism evidence="2 3">
    <name type="scientific">Ziziphus jujuba var. spinosa</name>
    <dbReference type="NCBI Taxonomy" id="714518"/>
    <lineage>
        <taxon>Eukaryota</taxon>
        <taxon>Viridiplantae</taxon>
        <taxon>Streptophyta</taxon>
        <taxon>Embryophyta</taxon>
        <taxon>Tracheophyta</taxon>
        <taxon>Spermatophyta</taxon>
        <taxon>Magnoliopsida</taxon>
        <taxon>eudicotyledons</taxon>
        <taxon>Gunneridae</taxon>
        <taxon>Pentapetalae</taxon>
        <taxon>rosids</taxon>
        <taxon>fabids</taxon>
        <taxon>Rosales</taxon>
        <taxon>Rhamnaceae</taxon>
        <taxon>Paliureae</taxon>
        <taxon>Ziziphus</taxon>
    </lineage>
</organism>
<dbReference type="InterPro" id="IPR029058">
    <property type="entry name" value="AB_hydrolase_fold"/>
</dbReference>